<dbReference type="EMBL" id="UZAK01043890">
    <property type="protein sequence ID" value="VDP71586.1"/>
    <property type="molecule type" value="Genomic_DNA"/>
</dbReference>
<evidence type="ECO:0000256" key="5">
    <source>
        <dbReference type="ARBA" id="ARBA00023175"/>
    </source>
</evidence>
<reference evidence="8 9" key="2">
    <citation type="submission" date="2018-11" db="EMBL/GenBank/DDBJ databases">
        <authorList>
            <consortium name="Pathogen Informatics"/>
        </authorList>
    </citation>
    <scope>NUCLEOTIDE SEQUENCE [LARGE SCALE GENOMIC DNA]</scope>
    <source>
        <strain evidence="8">Dakar</strain>
        <strain evidence="9">Dakar, Senegal</strain>
    </source>
</reference>
<evidence type="ECO:0000313" key="8">
    <source>
        <dbReference type="EMBL" id="VDP71586.1"/>
    </source>
</evidence>
<gene>
    <name evidence="8" type="ORF">SCUD_LOCUS20233</name>
</gene>
<evidence type="ECO:0000256" key="2">
    <source>
        <dbReference type="ARBA" id="ARBA00022490"/>
    </source>
</evidence>
<keyword evidence="5" id="KW-0505">Motor protein</keyword>
<dbReference type="GO" id="GO:0030286">
    <property type="term" value="C:dynein complex"/>
    <property type="evidence" value="ECO:0007669"/>
    <property type="project" value="UniProtKB-KW"/>
</dbReference>
<dbReference type="Proteomes" id="UP000279833">
    <property type="component" value="Unassembled WGS sequence"/>
</dbReference>
<dbReference type="WBParaSite" id="SCUD_0002023601-mRNA-1">
    <property type="protein sequence ID" value="SCUD_0002023601-mRNA-1"/>
    <property type="gene ID" value="SCUD_0002023601"/>
</dbReference>
<accession>A0A183KYT6</accession>
<sequence length="82" mass="8182">MRLENDRFPPSAVGGAAGTTGGPGPGASEGVLANFFNSLLSKRTPVVGGVGGIGTSASLSTQGSLGNWTSFVEICLLIFNVL</sequence>
<evidence type="ECO:0000313" key="9">
    <source>
        <dbReference type="Proteomes" id="UP000279833"/>
    </source>
</evidence>
<reference evidence="10" key="1">
    <citation type="submission" date="2016-06" db="UniProtKB">
        <authorList>
            <consortium name="WormBaseParasite"/>
        </authorList>
    </citation>
    <scope>IDENTIFICATION</scope>
</reference>
<keyword evidence="4" id="KW-0243">Dynein</keyword>
<protein>
    <submittedName>
        <fullName evidence="8 10">Uncharacterized protein</fullName>
    </submittedName>
</protein>
<dbReference type="Pfam" id="PF05783">
    <property type="entry name" value="DLIC"/>
    <property type="match status" value="1"/>
</dbReference>
<feature type="region of interest" description="Disordered" evidence="7">
    <location>
        <begin position="1"/>
        <end position="25"/>
    </location>
</feature>
<keyword evidence="3" id="KW-0493">Microtubule</keyword>
<evidence type="ECO:0000256" key="1">
    <source>
        <dbReference type="ARBA" id="ARBA00004245"/>
    </source>
</evidence>
<proteinExistence type="predicted"/>
<organism evidence="10">
    <name type="scientific">Schistosoma curassoni</name>
    <dbReference type="NCBI Taxonomy" id="6186"/>
    <lineage>
        <taxon>Eukaryota</taxon>
        <taxon>Metazoa</taxon>
        <taxon>Spiralia</taxon>
        <taxon>Lophotrochozoa</taxon>
        <taxon>Platyhelminthes</taxon>
        <taxon>Trematoda</taxon>
        <taxon>Digenea</taxon>
        <taxon>Strigeidida</taxon>
        <taxon>Schistosomatoidea</taxon>
        <taxon>Schistosomatidae</taxon>
        <taxon>Schistosoma</taxon>
    </lineage>
</organism>
<dbReference type="GO" id="GO:0005874">
    <property type="term" value="C:microtubule"/>
    <property type="evidence" value="ECO:0007669"/>
    <property type="project" value="UniProtKB-KW"/>
</dbReference>
<feature type="compositionally biased region" description="Gly residues" evidence="7">
    <location>
        <begin position="15"/>
        <end position="25"/>
    </location>
</feature>
<comment type="subcellular location">
    <subcellularLocation>
        <location evidence="1">Cytoplasm</location>
        <location evidence="1">Cytoskeleton</location>
    </subcellularLocation>
</comment>
<keyword evidence="2" id="KW-0963">Cytoplasm</keyword>
<evidence type="ECO:0000256" key="6">
    <source>
        <dbReference type="ARBA" id="ARBA00023212"/>
    </source>
</evidence>
<evidence type="ECO:0000256" key="3">
    <source>
        <dbReference type="ARBA" id="ARBA00022701"/>
    </source>
</evidence>
<evidence type="ECO:0000256" key="4">
    <source>
        <dbReference type="ARBA" id="ARBA00023017"/>
    </source>
</evidence>
<evidence type="ECO:0000256" key="7">
    <source>
        <dbReference type="SAM" id="MobiDB-lite"/>
    </source>
</evidence>
<keyword evidence="6" id="KW-0206">Cytoskeleton</keyword>
<evidence type="ECO:0000313" key="10">
    <source>
        <dbReference type="WBParaSite" id="SCUD_0002023601-mRNA-1"/>
    </source>
</evidence>
<name>A0A183KYT6_9TREM</name>
<keyword evidence="9" id="KW-1185">Reference proteome</keyword>
<dbReference type="AlphaFoldDB" id="A0A183KYT6"/>
<dbReference type="InterPro" id="IPR022780">
    <property type="entry name" value="Dynein_light_int_chain"/>
</dbReference>